<organism evidence="2 3">
    <name type="scientific">Marilutibacter maris</name>
    <dbReference type="NCBI Taxonomy" id="1605891"/>
    <lineage>
        <taxon>Bacteria</taxon>
        <taxon>Pseudomonadati</taxon>
        <taxon>Pseudomonadota</taxon>
        <taxon>Gammaproteobacteria</taxon>
        <taxon>Lysobacterales</taxon>
        <taxon>Lysobacteraceae</taxon>
        <taxon>Marilutibacter</taxon>
    </lineage>
</organism>
<gene>
    <name evidence="2" type="ORF">FKV24_004600</name>
</gene>
<reference evidence="2 3" key="1">
    <citation type="submission" date="2019-10" db="EMBL/GenBank/DDBJ databases">
        <title>Lysobacter alkalisoli sp. nov., isolated from saline-alkaline soil.</title>
        <authorList>
            <person name="Sun J.-Q."/>
        </authorList>
    </citation>
    <scope>NUCLEOTIDE SEQUENCE [LARGE SCALE GENOMIC DNA]</scope>
    <source>
        <strain evidence="2 3">KCTC 42381</strain>
    </source>
</reference>
<dbReference type="GO" id="GO:0016811">
    <property type="term" value="F:hydrolase activity, acting on carbon-nitrogen (but not peptide) bonds, in linear amides"/>
    <property type="evidence" value="ECO:0007669"/>
    <property type="project" value="InterPro"/>
</dbReference>
<dbReference type="InterPro" id="IPR013108">
    <property type="entry name" value="Amidohydro_3"/>
</dbReference>
<evidence type="ECO:0000313" key="2">
    <source>
        <dbReference type="EMBL" id="KAB8196195.1"/>
    </source>
</evidence>
<dbReference type="SUPFAM" id="SSF51556">
    <property type="entry name" value="Metallo-dependent hydrolases"/>
    <property type="match status" value="1"/>
</dbReference>
<evidence type="ECO:0000313" key="3">
    <source>
        <dbReference type="Proteomes" id="UP000320431"/>
    </source>
</evidence>
<dbReference type="AlphaFoldDB" id="A0A508B052"/>
<dbReference type="PANTHER" id="PTHR11647:SF1">
    <property type="entry name" value="COLLAPSIN RESPONSE MEDIATOR PROTEIN"/>
    <property type="match status" value="1"/>
</dbReference>
<dbReference type="Gene3D" id="3.20.20.140">
    <property type="entry name" value="Metal-dependent hydrolases"/>
    <property type="match status" value="1"/>
</dbReference>
<dbReference type="SUPFAM" id="SSF51338">
    <property type="entry name" value="Composite domain of metallo-dependent hydrolases"/>
    <property type="match status" value="1"/>
</dbReference>
<dbReference type="Pfam" id="PF07969">
    <property type="entry name" value="Amidohydro_3"/>
    <property type="match status" value="1"/>
</dbReference>
<feature type="domain" description="Amidohydrolase 3" evidence="1">
    <location>
        <begin position="83"/>
        <end position="519"/>
    </location>
</feature>
<dbReference type="PROSITE" id="PS51257">
    <property type="entry name" value="PROKAR_LIPOPROTEIN"/>
    <property type="match status" value="1"/>
</dbReference>
<evidence type="ECO:0000259" key="1">
    <source>
        <dbReference type="Pfam" id="PF07969"/>
    </source>
</evidence>
<protein>
    <submittedName>
        <fullName evidence="2">Amidohydrolase family protein</fullName>
    </submittedName>
</protein>
<dbReference type="EMBL" id="VICD02000062">
    <property type="protein sequence ID" value="KAB8196195.1"/>
    <property type="molecule type" value="Genomic_DNA"/>
</dbReference>
<dbReference type="InterPro" id="IPR011059">
    <property type="entry name" value="Metal-dep_hydrolase_composite"/>
</dbReference>
<dbReference type="InterPro" id="IPR023100">
    <property type="entry name" value="D-aminoacylase_insert_dom_sf"/>
</dbReference>
<keyword evidence="2" id="KW-0378">Hydrolase</keyword>
<accession>A0A508B052</accession>
<dbReference type="Proteomes" id="UP000320431">
    <property type="component" value="Unassembled WGS sequence"/>
</dbReference>
<dbReference type="Gene3D" id="3.30.1490.130">
    <property type="entry name" value="D-aminoacylase. Domain 3"/>
    <property type="match status" value="1"/>
</dbReference>
<proteinExistence type="predicted"/>
<dbReference type="InterPro" id="IPR032466">
    <property type="entry name" value="Metal_Hydrolase"/>
</dbReference>
<comment type="caution">
    <text evidence="2">The sequence shown here is derived from an EMBL/GenBank/DDBJ whole genome shotgun (WGS) entry which is preliminary data.</text>
</comment>
<dbReference type="PANTHER" id="PTHR11647">
    <property type="entry name" value="HYDRANTOINASE/DIHYDROPYRIMIDINASE FAMILY MEMBER"/>
    <property type="match status" value="1"/>
</dbReference>
<name>A0A508B052_9GAMM</name>
<dbReference type="Gene3D" id="2.30.40.10">
    <property type="entry name" value="Urease, subunit C, domain 1"/>
    <property type="match status" value="1"/>
</dbReference>
<dbReference type="InterPro" id="IPR050378">
    <property type="entry name" value="Metallo-dep_Hydrolases_sf"/>
</dbReference>
<sequence length="545" mass="58886">MTHRTRPHRTLRRSLQAGCLLIALSACATTAPARRSVDLLIVGGTVYDGESVEPQRLDVAIRGERIVAVGPALERRYRATRRIDADGQVVAPGFIDAHAHPATYVRADDPDARRNAPWLRQGVTTLMIGVDGGGSPDVQAEREWFARHGVGTNLAPYVGFGPVRRTVLGEADRAPDAAELEAMRALVDKAMCEGAFGFSTGLFYSPQSFSRTAEVVALAREAGRHGGIYDTHQRDESSYSLGLLDSTREAIEIGRRAGLPVHIAHIKALGVDVHGEAAELVSIVESARAEGIRVTADQYPWLASGTNLKSALLPRWALDGGRPAMLARLRDPALRARIVAEMADNLRRRGGAGSLLLTAAGHPWTGQRLDAVARGWGIDPIAAALRIVEGDERPPGVRSAGSVASFNMDEDDIRLLMRQPWVITSSDGSDGHPRQYATFPKKYDTYVRQQKVLTLGEFIHRSTGLSARTLGLEQRGVLRPGHFADVVVFDPDTYAPRADYLRPREPSRGVVHLLVNGQPAIADGELGDVLAGRLLAHTSTAGGCR</sequence>
<dbReference type="RefSeq" id="WP_141481533.1">
    <property type="nucleotide sequence ID" value="NZ_VICD02000062.1"/>
</dbReference>